<keyword evidence="1" id="KW-1133">Transmembrane helix</keyword>
<protein>
    <recommendedName>
        <fullName evidence="2">Cupin-like domain-containing protein</fullName>
    </recommendedName>
</protein>
<evidence type="ECO:0000256" key="1">
    <source>
        <dbReference type="SAM" id="Phobius"/>
    </source>
</evidence>
<dbReference type="SUPFAM" id="SSF51197">
    <property type="entry name" value="Clavaminate synthase-like"/>
    <property type="match status" value="1"/>
</dbReference>
<organism evidence="3 4">
    <name type="scientific">Desmophyllum pertusum</name>
    <dbReference type="NCBI Taxonomy" id="174260"/>
    <lineage>
        <taxon>Eukaryota</taxon>
        <taxon>Metazoa</taxon>
        <taxon>Cnidaria</taxon>
        <taxon>Anthozoa</taxon>
        <taxon>Hexacorallia</taxon>
        <taxon>Scleractinia</taxon>
        <taxon>Caryophylliina</taxon>
        <taxon>Caryophylliidae</taxon>
        <taxon>Desmophyllum</taxon>
    </lineage>
</organism>
<keyword evidence="1" id="KW-0812">Transmembrane</keyword>
<sequence length="324" mass="37444">MAAVKGVEELAILFSDLREKSLKGGETVENIRSEFLRQVVKDRQTSSKKRRNFKWFLIVVLPVVLALAFYYFDVIELLEVNKEPCLVNVNEIFIEVTRKRTNCSLLCEGLTEIPRVSDLTKREFATKYAYTGRPVVVVDGAKDWSAVDRFNFTFFKDLFDKNKDAYRVNEEECQFFPYRTEFISLEQAMNMSKERSEWKAEPWYFGWSNCDPVIREELRTHYHLPYFLPSQSETSEQDWIFMGGPGPGAQIHIDSVDRPSWQAQLSGQKTWSLIPPPECEHVCPPILAATMNKGEVIIVDTNQWYHATKVLPGELSITIGAEFD</sequence>
<proteinExistence type="predicted"/>
<evidence type="ECO:0000313" key="4">
    <source>
        <dbReference type="Proteomes" id="UP001163046"/>
    </source>
</evidence>
<dbReference type="Pfam" id="PF13621">
    <property type="entry name" value="Cupin_8"/>
    <property type="match status" value="1"/>
</dbReference>
<dbReference type="EMBL" id="MU827307">
    <property type="protein sequence ID" value="KAJ7362087.1"/>
    <property type="molecule type" value="Genomic_DNA"/>
</dbReference>
<dbReference type="OrthoDB" id="10063099at2759"/>
<comment type="caution">
    <text evidence="3">The sequence shown here is derived from an EMBL/GenBank/DDBJ whole genome shotgun (WGS) entry which is preliminary data.</text>
</comment>
<feature type="transmembrane region" description="Helical" evidence="1">
    <location>
        <begin position="53"/>
        <end position="72"/>
    </location>
</feature>
<feature type="domain" description="Cupin-like" evidence="2">
    <location>
        <begin position="123"/>
        <end position="285"/>
    </location>
</feature>
<dbReference type="AlphaFoldDB" id="A0A9W9YQ30"/>
<keyword evidence="4" id="KW-1185">Reference proteome</keyword>
<dbReference type="PANTHER" id="PTHR12480">
    <property type="entry name" value="ARGININE DEMETHYLASE AND LYSYL-HYDROXYLASE JMJD"/>
    <property type="match status" value="1"/>
</dbReference>
<accession>A0A9W9YQ30</accession>
<dbReference type="PANTHER" id="PTHR12480:SF19">
    <property type="entry name" value="CUPIN-LIKE DOMAIN-CONTAINING PROTEIN"/>
    <property type="match status" value="1"/>
</dbReference>
<dbReference type="Gene3D" id="2.60.120.650">
    <property type="entry name" value="Cupin"/>
    <property type="match status" value="1"/>
</dbReference>
<dbReference type="Proteomes" id="UP001163046">
    <property type="component" value="Unassembled WGS sequence"/>
</dbReference>
<keyword evidence="1" id="KW-0472">Membrane</keyword>
<dbReference type="InterPro" id="IPR041667">
    <property type="entry name" value="Cupin_8"/>
</dbReference>
<dbReference type="GO" id="GO:0016706">
    <property type="term" value="F:2-oxoglutarate-dependent dioxygenase activity"/>
    <property type="evidence" value="ECO:0007669"/>
    <property type="project" value="TreeGrafter"/>
</dbReference>
<dbReference type="InterPro" id="IPR050910">
    <property type="entry name" value="JMJD6_ArgDemeth/LysHydrox"/>
</dbReference>
<gene>
    <name evidence="3" type="ORF">OS493_013178</name>
</gene>
<reference evidence="3" key="1">
    <citation type="submission" date="2023-01" db="EMBL/GenBank/DDBJ databases">
        <title>Genome assembly of the deep-sea coral Lophelia pertusa.</title>
        <authorList>
            <person name="Herrera S."/>
            <person name="Cordes E."/>
        </authorList>
    </citation>
    <scope>NUCLEOTIDE SEQUENCE</scope>
    <source>
        <strain evidence="3">USNM1676648</strain>
        <tissue evidence="3">Polyp</tissue>
    </source>
</reference>
<evidence type="ECO:0000259" key="2">
    <source>
        <dbReference type="Pfam" id="PF13621"/>
    </source>
</evidence>
<evidence type="ECO:0000313" key="3">
    <source>
        <dbReference type="EMBL" id="KAJ7362087.1"/>
    </source>
</evidence>
<name>A0A9W9YQ30_9CNID</name>